<reference evidence="2" key="1">
    <citation type="journal article" date="2021" name="PeerJ">
        <title>Extensive microbial diversity within the chicken gut microbiome revealed by metagenomics and culture.</title>
        <authorList>
            <person name="Gilroy R."/>
            <person name="Ravi A."/>
            <person name="Getino M."/>
            <person name="Pursley I."/>
            <person name="Horton D.L."/>
            <person name="Alikhan N.F."/>
            <person name="Baker D."/>
            <person name="Gharbi K."/>
            <person name="Hall N."/>
            <person name="Watson M."/>
            <person name="Adriaenssens E.M."/>
            <person name="Foster-Nyarko E."/>
            <person name="Jarju S."/>
            <person name="Secka A."/>
            <person name="Antonio M."/>
            <person name="Oren A."/>
            <person name="Chaudhuri R.R."/>
            <person name="La Ragione R."/>
            <person name="Hildebrand F."/>
            <person name="Pallen M.J."/>
        </authorList>
    </citation>
    <scope>NUCLEOTIDE SEQUENCE</scope>
    <source>
        <strain evidence="2">CHK174-6876</strain>
    </source>
</reference>
<accession>A0A921FCH1</accession>
<dbReference type="Pfam" id="PF03837">
    <property type="entry name" value="RecT"/>
    <property type="match status" value="1"/>
</dbReference>
<dbReference type="GO" id="GO:0003677">
    <property type="term" value="F:DNA binding"/>
    <property type="evidence" value="ECO:0007669"/>
    <property type="project" value="InterPro"/>
</dbReference>
<dbReference type="GO" id="GO:0006259">
    <property type="term" value="P:DNA metabolic process"/>
    <property type="evidence" value="ECO:0007669"/>
    <property type="project" value="InterPro"/>
</dbReference>
<dbReference type="InterPro" id="IPR018330">
    <property type="entry name" value="RecT_fam"/>
</dbReference>
<comment type="caution">
    <text evidence="2">The sequence shown here is derived from an EMBL/GenBank/DDBJ whole genome shotgun (WGS) entry which is preliminary data.</text>
</comment>
<gene>
    <name evidence="2" type="ORF">K8V00_09825</name>
</gene>
<sequence length="287" mass="32505">MNNQLVNLPMKKLVQQNAVQDMMKRTLGSKAQQFTTSLVNIVNGNQQLQHVDQMSVIQSAMVAASLDLPIDPNLGYMWLVPYKHSATPQIGYKGYIQLAQRTGQYKAMNAVVVHEGELISWNPLSEEIVFDPTKRASDEVVGYIGYLRLLNGFEKTVYWTKDQMEDHRKRFVKGGGGKDKPSGVWGTDYDAMALKTVIRGLLSKWGPMSVQMEEAIQMDDKEPENERQNIDADENEFVDETAASETTEQMLDEFIIEQTDKPETKENNQGNQKQGELLDEVTNKPKE</sequence>
<name>A0A921FCH1_9LACO</name>
<protein>
    <submittedName>
        <fullName evidence="2">Recombinase RecT</fullName>
    </submittedName>
</protein>
<evidence type="ECO:0000256" key="1">
    <source>
        <dbReference type="SAM" id="MobiDB-lite"/>
    </source>
</evidence>
<dbReference type="Proteomes" id="UP000707535">
    <property type="component" value="Unassembled WGS sequence"/>
</dbReference>
<feature type="region of interest" description="Disordered" evidence="1">
    <location>
        <begin position="257"/>
        <end position="287"/>
    </location>
</feature>
<evidence type="ECO:0000313" key="3">
    <source>
        <dbReference type="Proteomes" id="UP000707535"/>
    </source>
</evidence>
<dbReference type="NCBIfam" id="TIGR00616">
    <property type="entry name" value="rect"/>
    <property type="match status" value="1"/>
</dbReference>
<dbReference type="AlphaFoldDB" id="A0A921FCH1"/>
<dbReference type="EMBL" id="DYXG01000095">
    <property type="protein sequence ID" value="HJE97908.1"/>
    <property type="molecule type" value="Genomic_DNA"/>
</dbReference>
<proteinExistence type="predicted"/>
<organism evidence="2 3">
    <name type="scientific">Ligilactobacillus acidipiscis</name>
    <dbReference type="NCBI Taxonomy" id="89059"/>
    <lineage>
        <taxon>Bacteria</taxon>
        <taxon>Bacillati</taxon>
        <taxon>Bacillota</taxon>
        <taxon>Bacilli</taxon>
        <taxon>Lactobacillales</taxon>
        <taxon>Lactobacillaceae</taxon>
        <taxon>Ligilactobacillus</taxon>
    </lineage>
</organism>
<reference evidence="2" key="2">
    <citation type="submission" date="2021-09" db="EMBL/GenBank/DDBJ databases">
        <authorList>
            <person name="Gilroy R."/>
        </authorList>
    </citation>
    <scope>NUCLEOTIDE SEQUENCE</scope>
    <source>
        <strain evidence="2">CHK174-6876</strain>
    </source>
</reference>
<dbReference type="InterPro" id="IPR004590">
    <property type="entry name" value="ssDNA_annealing_RecT"/>
</dbReference>
<evidence type="ECO:0000313" key="2">
    <source>
        <dbReference type="EMBL" id="HJE97908.1"/>
    </source>
</evidence>